<dbReference type="EMBL" id="CP101808">
    <property type="protein sequence ID" value="UUD36668.1"/>
    <property type="molecule type" value="Genomic_DNA"/>
</dbReference>
<dbReference type="PROSITE" id="PS51464">
    <property type="entry name" value="SIS"/>
    <property type="match status" value="1"/>
</dbReference>
<dbReference type="CDD" id="cd05007">
    <property type="entry name" value="SIS_Etherase"/>
    <property type="match status" value="1"/>
</dbReference>
<dbReference type="Pfam" id="PF22645">
    <property type="entry name" value="GKRP_SIS_N"/>
    <property type="match status" value="1"/>
</dbReference>
<evidence type="ECO:0000313" key="5">
    <source>
        <dbReference type="Proteomes" id="UP001059576"/>
    </source>
</evidence>
<accession>A0ABY5J4P0</accession>
<dbReference type="PANTHER" id="PTHR10088:SF4">
    <property type="entry name" value="GLUCOKINASE REGULATORY PROTEIN"/>
    <property type="match status" value="1"/>
</dbReference>
<evidence type="ECO:0000256" key="1">
    <source>
        <dbReference type="ARBA" id="ARBA00023239"/>
    </source>
</evidence>
<dbReference type="Gene3D" id="1.10.8.1080">
    <property type="match status" value="1"/>
</dbReference>
<dbReference type="PROSITE" id="PS01272">
    <property type="entry name" value="GCKR"/>
    <property type="match status" value="1"/>
</dbReference>
<keyword evidence="1" id="KW-0456">Lyase</keyword>
<dbReference type="InterPro" id="IPR001347">
    <property type="entry name" value="SIS_dom"/>
</dbReference>
<feature type="domain" description="SIS" evidence="3">
    <location>
        <begin position="58"/>
        <end position="221"/>
    </location>
</feature>
<evidence type="ECO:0000313" key="4">
    <source>
        <dbReference type="EMBL" id="UUD36668.1"/>
    </source>
</evidence>
<dbReference type="InterPro" id="IPR005486">
    <property type="entry name" value="Glucokinase_regulatory_CS"/>
</dbReference>
<organism evidence="4 5">
    <name type="scientific">Mycoplasmopsis equigenitalium</name>
    <dbReference type="NCBI Taxonomy" id="114883"/>
    <lineage>
        <taxon>Bacteria</taxon>
        <taxon>Bacillati</taxon>
        <taxon>Mycoplasmatota</taxon>
        <taxon>Mycoplasmoidales</taxon>
        <taxon>Metamycoplasmataceae</taxon>
        <taxon>Mycoplasmopsis</taxon>
    </lineage>
</organism>
<dbReference type="NCBIfam" id="NF003915">
    <property type="entry name" value="PRK05441.1"/>
    <property type="match status" value="1"/>
</dbReference>
<dbReference type="Gene3D" id="3.40.50.10490">
    <property type="entry name" value="Glucose-6-phosphate isomerase like protein, domain 1"/>
    <property type="match status" value="1"/>
</dbReference>
<dbReference type="PANTHER" id="PTHR10088">
    <property type="entry name" value="GLUCOKINASE REGULATORY PROTEIN"/>
    <property type="match status" value="1"/>
</dbReference>
<dbReference type="InterPro" id="IPR005488">
    <property type="entry name" value="Etherase_MurQ"/>
</dbReference>
<dbReference type="NCBIfam" id="NF009222">
    <property type="entry name" value="PRK12570.1"/>
    <property type="match status" value="1"/>
</dbReference>
<dbReference type="SUPFAM" id="SSF53697">
    <property type="entry name" value="SIS domain"/>
    <property type="match status" value="1"/>
</dbReference>
<evidence type="ECO:0000259" key="3">
    <source>
        <dbReference type="PROSITE" id="PS51464"/>
    </source>
</evidence>
<dbReference type="InterPro" id="IPR046348">
    <property type="entry name" value="SIS_dom_sf"/>
</dbReference>
<proteinExistence type="predicted"/>
<keyword evidence="5" id="KW-1185">Reference proteome</keyword>
<protein>
    <submittedName>
        <fullName evidence="4">N-acetylmuramic acid 6-phosphate etherase</fullName>
    </submittedName>
</protein>
<gene>
    <name evidence="4" type="ORF">NPA09_01970</name>
</gene>
<dbReference type="RefSeq" id="WP_129721679.1">
    <property type="nucleotide sequence ID" value="NZ_CP101808.1"/>
</dbReference>
<reference evidence="4" key="1">
    <citation type="submission" date="2022-07" db="EMBL/GenBank/DDBJ databases">
        <title>Complete genome of Mycoplasma equigenitalium type strain T37.</title>
        <authorList>
            <person name="Spergser J."/>
        </authorList>
    </citation>
    <scope>NUCLEOTIDE SEQUENCE</scope>
    <source>
        <strain evidence="4">T37</strain>
    </source>
</reference>
<evidence type="ECO:0000256" key="2">
    <source>
        <dbReference type="ARBA" id="ARBA00023277"/>
    </source>
</evidence>
<keyword evidence="2" id="KW-0119">Carbohydrate metabolism</keyword>
<dbReference type="InterPro" id="IPR040190">
    <property type="entry name" value="MURQ/GCKR"/>
</dbReference>
<sequence>MSENTIDELETEKRNVRTKNLSSSSALEIVEMINNEDRMVADAVLAKKHNIARVIDIAYDCLKNKKGRIIYLGAGTSGRIGILDATEIWPTFGVKNKVIGLIAGGKKALFEAVEKAEDNTEFAIEDLKKVNLNANDIVIGITASGRTPYVLSGLKFAKSINAKTALICNSSQKQKHDFIDEIICITTGAEAIAGSTRMKAGTSQKMVCNMISSAVMTKLGYVESNYMINLIPTNYKLEQRCKNIIKTLTHAPNEQIETYFNLTKNVKMTLLMIQYNISKEKAEKIYKELYE</sequence>
<name>A0ABY5J4P0_9BACT</name>
<dbReference type="Proteomes" id="UP001059576">
    <property type="component" value="Chromosome"/>
</dbReference>